<dbReference type="InterPro" id="IPR003593">
    <property type="entry name" value="AAA+_ATPase"/>
</dbReference>
<evidence type="ECO:0000313" key="3">
    <source>
        <dbReference type="EMBL" id="QFZ23065.1"/>
    </source>
</evidence>
<keyword evidence="1" id="KW-0472">Membrane</keyword>
<evidence type="ECO:0000256" key="1">
    <source>
        <dbReference type="SAM" id="Phobius"/>
    </source>
</evidence>
<proteinExistence type="predicted"/>
<accession>A0A5Q0HAU6</accession>
<dbReference type="KEGG" id="ssyi:EKG83_41565"/>
<feature type="domain" description="AAA+ ATPase" evidence="2">
    <location>
        <begin position="185"/>
        <end position="400"/>
    </location>
</feature>
<reference evidence="4" key="1">
    <citation type="journal article" date="2021" name="Curr. Microbiol.">
        <title>Complete genome of nocamycin-producing strain Saccharothrix syringae NRRL B-16468 reveals the biosynthetic potential for secondary metabolites.</title>
        <authorList>
            <person name="Mo X."/>
            <person name="Yang S."/>
        </authorList>
    </citation>
    <scope>NUCLEOTIDE SEQUENCE [LARGE SCALE GENOMIC DNA]</scope>
    <source>
        <strain evidence="4">ATCC 51364 / DSM 43886 / JCM 6844 / KCTC 9398 / NBRC 14523 / NRRL B-16468 / INA 2240</strain>
    </source>
</reference>
<name>A0A5Q0HAU6_SACSY</name>
<gene>
    <name evidence="3" type="ORF">EKG83_41565</name>
</gene>
<keyword evidence="1" id="KW-1133">Transmembrane helix</keyword>
<dbReference type="EMBL" id="CP034550">
    <property type="protein sequence ID" value="QFZ23065.1"/>
    <property type="molecule type" value="Genomic_DNA"/>
</dbReference>
<feature type="transmembrane region" description="Helical" evidence="1">
    <location>
        <begin position="55"/>
        <end position="73"/>
    </location>
</feature>
<evidence type="ECO:0000313" key="4">
    <source>
        <dbReference type="Proteomes" id="UP000325787"/>
    </source>
</evidence>
<dbReference type="RefSeq" id="WP_228122400.1">
    <property type="nucleotide sequence ID" value="NZ_CP034550.1"/>
</dbReference>
<protein>
    <recommendedName>
        <fullName evidence="2">AAA+ ATPase domain-containing protein</fullName>
    </recommendedName>
</protein>
<dbReference type="SMART" id="SM00382">
    <property type="entry name" value="AAA"/>
    <property type="match status" value="1"/>
</dbReference>
<feature type="transmembrane region" description="Helical" evidence="1">
    <location>
        <begin position="79"/>
        <end position="100"/>
    </location>
</feature>
<dbReference type="SUPFAM" id="SSF52540">
    <property type="entry name" value="P-loop containing nucleoside triphosphate hydrolases"/>
    <property type="match status" value="1"/>
</dbReference>
<dbReference type="Proteomes" id="UP000325787">
    <property type="component" value="Chromosome"/>
</dbReference>
<keyword evidence="4" id="KW-1185">Reference proteome</keyword>
<keyword evidence="1" id="KW-0812">Transmembrane</keyword>
<dbReference type="AlphaFoldDB" id="A0A5Q0HAU6"/>
<sequence length="583" mass="63484">MLVPAVCAAVSANALLTEFGLGYYLGWWFTGLFAAALIPGALGMRAWRAGRPRHLWPFGTVVWLAVMLGRWALPEEDWQVSLVAAGVVSVILVMVILATLPKATPPPRSTVPAEALAAFNTWSEAVLQEGVLPILYTWINEATIAEHPTLLALREAPALVRADHVRMHVPTPASEELVRLVAGSEGGSFAVAGPRGAGKTHLLRAFCGGRYRDQTSAPDLAVLVSAPVEYVPHEFVLHLFAETCEAAIAHTTGHRTKRRPGPLASAAHENLVLLNYVRSYNREVGGKGGFKGFELNGKRAVTLAGRALTYPELVKRFRQFLALAAAELPGRVIVAIDELDRIGAGEPARRFLNEVKAVFDVPGCHYLVSVSTEAQYDFELSGIGLRSVFDSSFDEVVRVDYLDHRYAGALLRRYVLGLSAPFHALAYAMSGGLARQLVRTARAIVELGRERRARPLSEVAGTLVRAELLRTCRATADALTAVDDLDGVTALLRVLDEQPYDLYAYAQQVIKSYDGRSERVGRLRDAVGARVVFLATVLALFTDDVTEERLAAVDLDQLARARRYAGTNPAAGLDLLEDLRQRL</sequence>
<evidence type="ECO:0000259" key="2">
    <source>
        <dbReference type="SMART" id="SM00382"/>
    </source>
</evidence>
<dbReference type="Gene3D" id="3.40.50.300">
    <property type="entry name" value="P-loop containing nucleotide triphosphate hydrolases"/>
    <property type="match status" value="1"/>
</dbReference>
<organism evidence="3 4">
    <name type="scientific">Saccharothrix syringae</name>
    <name type="common">Nocardiopsis syringae</name>
    <dbReference type="NCBI Taxonomy" id="103733"/>
    <lineage>
        <taxon>Bacteria</taxon>
        <taxon>Bacillati</taxon>
        <taxon>Actinomycetota</taxon>
        <taxon>Actinomycetes</taxon>
        <taxon>Pseudonocardiales</taxon>
        <taxon>Pseudonocardiaceae</taxon>
        <taxon>Saccharothrix</taxon>
    </lineage>
</organism>
<feature type="transmembrane region" description="Helical" evidence="1">
    <location>
        <begin position="24"/>
        <end position="43"/>
    </location>
</feature>
<dbReference type="InterPro" id="IPR027417">
    <property type="entry name" value="P-loop_NTPase"/>
</dbReference>